<evidence type="ECO:0000313" key="2">
    <source>
        <dbReference type="Proteomes" id="UP000535491"/>
    </source>
</evidence>
<dbReference type="AlphaFoldDB" id="A0A7W1WT04"/>
<organism evidence="1 2">
    <name type="scientific">Paenactinomyces guangxiensis</name>
    <dbReference type="NCBI Taxonomy" id="1490290"/>
    <lineage>
        <taxon>Bacteria</taxon>
        <taxon>Bacillati</taxon>
        <taxon>Bacillota</taxon>
        <taxon>Bacilli</taxon>
        <taxon>Bacillales</taxon>
        <taxon>Thermoactinomycetaceae</taxon>
        <taxon>Paenactinomyces</taxon>
    </lineage>
</organism>
<protein>
    <submittedName>
        <fullName evidence="1">Uncharacterized protein</fullName>
    </submittedName>
</protein>
<name>A0A7W1WT04_9BACL</name>
<dbReference type="RefSeq" id="WP_181753024.1">
    <property type="nucleotide sequence ID" value="NZ_JACEIQ010000016.1"/>
</dbReference>
<reference evidence="1 2" key="1">
    <citation type="submission" date="2020-07" db="EMBL/GenBank/DDBJ databases">
        <authorList>
            <person name="Feng H."/>
        </authorList>
    </citation>
    <scope>NUCLEOTIDE SEQUENCE [LARGE SCALE GENOMIC DNA]</scope>
    <source>
        <strain evidence="2">s-10</strain>
    </source>
</reference>
<dbReference type="Proteomes" id="UP000535491">
    <property type="component" value="Unassembled WGS sequence"/>
</dbReference>
<accession>A0A7W1WT04</accession>
<keyword evidence="2" id="KW-1185">Reference proteome</keyword>
<evidence type="ECO:0000313" key="1">
    <source>
        <dbReference type="EMBL" id="MBA4495504.1"/>
    </source>
</evidence>
<sequence length="234" mass="27237">MNLRAGEYLIVSSCIKVPYTVKNLISLISKLQLFDVQFGGANFLNIAPEEANFEMLWNGVDEVALDTFTIEDLECYFLSSLEIRFNDDIHARLDINFLDEYSYEVSIIFNYTELIAEESSFEKTLERSKFVEDVGIVLFEEMDPLYGCIGVERSVCGIKAIRNRECNFPSDRAYYSPQLYNKDLRLFKDIVSRSSFFHELGNGGCYFRKTELNNYNLLESNDENDLFYKLIQYL</sequence>
<gene>
    <name evidence="1" type="ORF">H1191_14460</name>
</gene>
<dbReference type="EMBL" id="JACEIQ010000016">
    <property type="protein sequence ID" value="MBA4495504.1"/>
    <property type="molecule type" value="Genomic_DNA"/>
</dbReference>
<comment type="caution">
    <text evidence="1">The sequence shown here is derived from an EMBL/GenBank/DDBJ whole genome shotgun (WGS) entry which is preliminary data.</text>
</comment>
<proteinExistence type="predicted"/>